<accession>A0A386AVR8</accession>
<keyword evidence="1" id="KW-0732">Signal</keyword>
<feature type="chain" id="PRO_5017432249" evidence="1">
    <location>
        <begin position="20"/>
        <end position="151"/>
    </location>
</feature>
<proteinExistence type="evidence at transcript level"/>
<evidence type="ECO:0000313" key="2">
    <source>
        <dbReference type="EMBL" id="AYC63221.1"/>
    </source>
</evidence>
<protein>
    <submittedName>
        <fullName evidence="2">Putative secretory protein</fullName>
    </submittedName>
</protein>
<dbReference type="AlphaFoldDB" id="A0A386AVR8"/>
<feature type="signal peptide" evidence="1">
    <location>
        <begin position="1"/>
        <end position="19"/>
    </location>
</feature>
<dbReference type="EMBL" id="MG817461">
    <property type="protein sequence ID" value="AYC63221.1"/>
    <property type="molecule type" value="mRNA"/>
</dbReference>
<reference evidence="2" key="1">
    <citation type="submission" date="2018-01" db="EMBL/GenBank/DDBJ databases">
        <title>Identification, Characterization and Larval Biology of a Rhizocephalan Barnacle, Sacculina yatsui Boschma, 1936, from the Oga Peninsula, Akita, Japan (Crustacea: Cirripedia: Sacculinidae).</title>
        <authorList>
            <person name="Kobayashi M."/>
            <person name="Wong Y.H."/>
            <person name="Oguro-Okano M."/>
            <person name="Dreyer N."/>
            <person name="Hoeg J.T."/>
            <person name="Yoshida R."/>
            <person name="Okano K."/>
        </authorList>
    </citation>
    <scope>NUCLEOTIDE SEQUENCE</scope>
</reference>
<sequence>MKYIATAVLLVVLVGFAKANQDEGQRERFVALYKTATTYTVSTSTVSAYYSCASTSSATACSGRRRRKRKAGVLKQAIDSDTMPVHELSGSLAADDSKTINNPQGRLGFTVWTTSTSTITMTTTSVNSATTVSLIYLCTASSGVSTVPSCG</sequence>
<name>A0A386AVR8_9CRUS</name>
<organism evidence="2">
    <name type="scientific">Parasacculina yatsui</name>
    <dbReference type="NCBI Taxonomy" id="2836420"/>
    <lineage>
        <taxon>Eukaryota</taxon>
        <taxon>Metazoa</taxon>
        <taxon>Ecdysozoa</taxon>
        <taxon>Arthropoda</taxon>
        <taxon>Crustacea</taxon>
        <taxon>Multicrustacea</taxon>
        <taxon>Cirripedia</taxon>
        <taxon>Rhizocephala</taxon>
        <taxon>Polyascidae</taxon>
        <taxon>Parasacculina</taxon>
    </lineage>
</organism>
<evidence type="ECO:0000256" key="1">
    <source>
        <dbReference type="SAM" id="SignalP"/>
    </source>
</evidence>